<dbReference type="Gene3D" id="3.30.1330.120">
    <property type="entry name" value="2-methylcitrate dehydratase PrpD"/>
    <property type="match status" value="1"/>
</dbReference>
<sequence length="458" mass="48071">MQATEKPDLTGTLAEYAAFTSVDALPGNIRERAKLIILDELASSYFGANCPAGQLAARYVAGQGAHGEVQVLGTAHRSSAELAALANGTAGHADEIDGAHVVGGHPGATLVHAATAVAQLRHCSGGELVNAVVLGYDVGTRLIDACGGLFRLKDEFHLHSDFLHAVGAAVACGRLLGLEPRQMANAMALATFRANGLCALFREDNHISKAFCNGQYASAGVGAALMAEAGMEGVADVIGERHGLLDAWGVEDGRERVLRGLGTDFAVTGANFKFLRAGYPIHAAVEAATHLTAEHEITPEMIGSIRVGMPGNAMRVVDGRTMHNICLQDMLGVALTRGGISLAGSPFPEIESDPVFLALRKQITLRVDPDLDRDQPNGRGAVVTIRLTDGRTVTRRVDAPRGHSLRGAPTWPELSAKWREALSGVDTDAWISTAAALEDLDDVVTFADQFATGGDSHA</sequence>
<evidence type="ECO:0000313" key="5">
    <source>
        <dbReference type="Proteomes" id="UP000189677"/>
    </source>
</evidence>
<organism evidence="4 5">
    <name type="scientific">Streptomyces niveus</name>
    <name type="common">Streptomyces spheroides</name>
    <dbReference type="NCBI Taxonomy" id="193462"/>
    <lineage>
        <taxon>Bacteria</taxon>
        <taxon>Bacillati</taxon>
        <taxon>Actinomycetota</taxon>
        <taxon>Actinomycetes</taxon>
        <taxon>Kitasatosporales</taxon>
        <taxon>Streptomycetaceae</taxon>
        <taxon>Streptomyces</taxon>
    </lineage>
</organism>
<comment type="similarity">
    <text evidence="1">Belongs to the PrpD family.</text>
</comment>
<dbReference type="Proteomes" id="UP000189677">
    <property type="component" value="Chromosome"/>
</dbReference>
<accession>A0A1U9R1D3</accession>
<proteinExistence type="inferred from homology"/>
<evidence type="ECO:0000259" key="3">
    <source>
        <dbReference type="Pfam" id="PF19305"/>
    </source>
</evidence>
<reference evidence="4 5" key="1">
    <citation type="submission" date="2016-11" db="EMBL/GenBank/DDBJ databases">
        <title>Complete genome sequence of Streptomyces niveus SCSIO 3406.</title>
        <authorList>
            <person name="Zhu Q."/>
            <person name="Cheng W."/>
            <person name="Song Y."/>
            <person name="Li Q."/>
            <person name="Ju J."/>
        </authorList>
    </citation>
    <scope>NUCLEOTIDE SEQUENCE [LARGE SCALE GENOMIC DNA]</scope>
    <source>
        <strain evidence="4 5">SCSIO 3406</strain>
    </source>
</reference>
<dbReference type="InterPro" id="IPR045337">
    <property type="entry name" value="MmgE_PrpD_C"/>
</dbReference>
<protein>
    <submittedName>
        <fullName evidence="4">2-methylcitrate dehydratase</fullName>
    </submittedName>
</protein>
<dbReference type="Gene3D" id="1.10.4100.10">
    <property type="entry name" value="2-methylcitrate dehydratase PrpD"/>
    <property type="match status" value="1"/>
</dbReference>
<dbReference type="InterPro" id="IPR005656">
    <property type="entry name" value="MmgE_PrpD"/>
</dbReference>
<feature type="domain" description="MmgE/PrpD C-terminal" evidence="3">
    <location>
        <begin position="277"/>
        <end position="427"/>
    </location>
</feature>
<dbReference type="InterPro" id="IPR042188">
    <property type="entry name" value="MmgE/PrpD_sf_2"/>
</dbReference>
<dbReference type="InterPro" id="IPR036148">
    <property type="entry name" value="MmgE/PrpD_sf"/>
</dbReference>
<evidence type="ECO:0000313" key="4">
    <source>
        <dbReference type="EMBL" id="AQU70139.1"/>
    </source>
</evidence>
<dbReference type="InterPro" id="IPR045336">
    <property type="entry name" value="MmgE_PrpD_N"/>
</dbReference>
<evidence type="ECO:0000259" key="2">
    <source>
        <dbReference type="Pfam" id="PF03972"/>
    </source>
</evidence>
<dbReference type="PANTHER" id="PTHR16943">
    <property type="entry name" value="2-METHYLCITRATE DEHYDRATASE-RELATED"/>
    <property type="match status" value="1"/>
</dbReference>
<gene>
    <name evidence="4" type="ORF">BBN63_32145</name>
</gene>
<dbReference type="KEGG" id="snw:BBN63_32145"/>
<keyword evidence="5" id="KW-1185">Reference proteome</keyword>
<dbReference type="RefSeq" id="WP_078078818.1">
    <property type="nucleotide sequence ID" value="NZ_CP018047.1"/>
</dbReference>
<dbReference type="EMBL" id="CP018047">
    <property type="protein sequence ID" value="AQU70139.1"/>
    <property type="molecule type" value="Genomic_DNA"/>
</dbReference>
<dbReference type="OrthoDB" id="9797528at2"/>
<feature type="domain" description="MmgE/PrpD N-terminal" evidence="2">
    <location>
        <begin position="12"/>
        <end position="247"/>
    </location>
</feature>
<dbReference type="InterPro" id="IPR042183">
    <property type="entry name" value="MmgE/PrpD_sf_1"/>
</dbReference>
<evidence type="ECO:0000256" key="1">
    <source>
        <dbReference type="ARBA" id="ARBA00006174"/>
    </source>
</evidence>
<dbReference type="Pfam" id="PF19305">
    <property type="entry name" value="MmgE_PrpD_C"/>
    <property type="match status" value="1"/>
</dbReference>
<dbReference type="SUPFAM" id="SSF103378">
    <property type="entry name" value="2-methylcitrate dehydratase PrpD"/>
    <property type="match status" value="1"/>
</dbReference>
<name>A0A1U9R1D3_STRNV</name>
<dbReference type="PANTHER" id="PTHR16943:SF8">
    <property type="entry name" value="2-METHYLCITRATE DEHYDRATASE"/>
    <property type="match status" value="1"/>
</dbReference>
<dbReference type="AlphaFoldDB" id="A0A1U9R1D3"/>
<dbReference type="GO" id="GO:0016829">
    <property type="term" value="F:lyase activity"/>
    <property type="evidence" value="ECO:0007669"/>
    <property type="project" value="InterPro"/>
</dbReference>
<dbReference type="Pfam" id="PF03972">
    <property type="entry name" value="MmgE_PrpD_N"/>
    <property type="match status" value="1"/>
</dbReference>